<keyword evidence="6" id="KW-0347">Helicase</keyword>
<dbReference type="InterPro" id="IPR001650">
    <property type="entry name" value="Helicase_C-like"/>
</dbReference>
<keyword evidence="2" id="KW-0067">ATP-binding</keyword>
<keyword evidence="3" id="KW-0238">DNA-binding</keyword>
<dbReference type="SMART" id="SM00490">
    <property type="entry name" value="HELICc"/>
    <property type="match status" value="1"/>
</dbReference>
<dbReference type="Gene3D" id="3.40.50.300">
    <property type="entry name" value="P-loop containing nucleotide triphosphate hydrolases"/>
    <property type="match status" value="2"/>
</dbReference>
<accession>A0ABS4CG17</accession>
<evidence type="ECO:0000259" key="4">
    <source>
        <dbReference type="PROSITE" id="PS51192"/>
    </source>
</evidence>
<feature type="domain" description="Helicase ATP-binding" evidence="4">
    <location>
        <begin position="107"/>
        <end position="259"/>
    </location>
</feature>
<dbReference type="GO" id="GO:0004386">
    <property type="term" value="F:helicase activity"/>
    <property type="evidence" value="ECO:0007669"/>
    <property type="project" value="UniProtKB-KW"/>
</dbReference>
<sequence>MNELIGRKVMKKELLKNIDLSNAIHFSAMVINGSKVCCGRCGCIHPLEAVELQQQRYFCPSCIQLGRIDSDGTLYHMAEVIGHSRKVVFEWAGELTAGQQTVSDQLQRIAAEKRNGMVWAVTGAGKTEMLFETIRMSLSRGERVGLASPRVDVCLELYPRLRKVFPEEDLILLYGDSEEIYRYSKFVLCTTHQLLRFYQAFDVLIIDEVDAFPFVNEKMLQTAAENAIKEQAALLYLTATPTKQLLHLSAKNELEMVVLPARYHRRQLPIPMLKSSFHWRRKIAQKRIPKELMNCINKLMKKNNVLLFCPSISLLNELYKLFSLQMPNISIASVHSKDEDRAEKVLQMREKKFRLFLTTTILERGVTFDQVSVIVLGAEHPVFSASALVQIAGRVDRKSNYTGGEVWFLHDGKNHQIKQAVKQIKRMNQLAKEGGLVDELCIL</sequence>
<name>A0ABS4CG17_9ENTE</name>
<comment type="caution">
    <text evidence="6">The sequence shown here is derived from an EMBL/GenBank/DDBJ whole genome shotgun (WGS) entry which is preliminary data.</text>
</comment>
<keyword evidence="6" id="KW-0378">Hydrolase</keyword>
<evidence type="ECO:0000313" key="7">
    <source>
        <dbReference type="Proteomes" id="UP000673375"/>
    </source>
</evidence>
<evidence type="ECO:0000256" key="2">
    <source>
        <dbReference type="ARBA" id="ARBA00022840"/>
    </source>
</evidence>
<proteinExistence type="predicted"/>
<organism evidence="6 7">
    <name type="scientific">Enterococcus larvae</name>
    <dbReference type="NCBI Taxonomy" id="2794352"/>
    <lineage>
        <taxon>Bacteria</taxon>
        <taxon>Bacillati</taxon>
        <taxon>Bacillota</taxon>
        <taxon>Bacilli</taxon>
        <taxon>Lactobacillales</taxon>
        <taxon>Enterococcaceae</taxon>
        <taxon>Enterococcus</taxon>
    </lineage>
</organism>
<dbReference type="PANTHER" id="PTHR30580:SF1">
    <property type="entry name" value="COMF OPERON PROTEIN 1"/>
    <property type="match status" value="1"/>
</dbReference>
<evidence type="ECO:0000313" key="6">
    <source>
        <dbReference type="EMBL" id="MBP1044950.1"/>
    </source>
</evidence>
<dbReference type="PROSITE" id="PS51192">
    <property type="entry name" value="HELICASE_ATP_BIND_1"/>
    <property type="match status" value="1"/>
</dbReference>
<dbReference type="Pfam" id="PF04851">
    <property type="entry name" value="ResIII"/>
    <property type="match status" value="1"/>
</dbReference>
<dbReference type="InterPro" id="IPR027417">
    <property type="entry name" value="P-loop_NTPase"/>
</dbReference>
<reference evidence="6 7" key="1">
    <citation type="submission" date="2020-12" db="EMBL/GenBank/DDBJ databases">
        <title>Vagococcus allomyrinae sp. nov. and Enterococcus lavae sp. nov., isolated from the larvae of Allomyrina dichotoma.</title>
        <authorList>
            <person name="Lee S.D."/>
        </authorList>
    </citation>
    <scope>NUCLEOTIDE SEQUENCE [LARGE SCALE GENOMIC DNA]</scope>
    <source>
        <strain evidence="6 7">BWM-S5</strain>
    </source>
</reference>
<dbReference type="InterPro" id="IPR014001">
    <property type="entry name" value="Helicase_ATP-bd"/>
</dbReference>
<dbReference type="PROSITE" id="PS51194">
    <property type="entry name" value="HELICASE_CTER"/>
    <property type="match status" value="1"/>
</dbReference>
<dbReference type="EMBL" id="JAEDXU010000001">
    <property type="protein sequence ID" value="MBP1044950.1"/>
    <property type="molecule type" value="Genomic_DNA"/>
</dbReference>
<dbReference type="CDD" id="cd17925">
    <property type="entry name" value="DEXDc_ComFA"/>
    <property type="match status" value="1"/>
</dbReference>
<dbReference type="InterPro" id="IPR006935">
    <property type="entry name" value="Helicase/UvrB_N"/>
</dbReference>
<dbReference type="Proteomes" id="UP000673375">
    <property type="component" value="Unassembled WGS sequence"/>
</dbReference>
<evidence type="ECO:0000256" key="1">
    <source>
        <dbReference type="ARBA" id="ARBA00022741"/>
    </source>
</evidence>
<gene>
    <name evidence="6" type="ORF">I6N96_01560</name>
</gene>
<keyword evidence="1" id="KW-0547">Nucleotide-binding</keyword>
<dbReference type="SMART" id="SM00487">
    <property type="entry name" value="DEXDc"/>
    <property type="match status" value="1"/>
</dbReference>
<protein>
    <submittedName>
        <fullName evidence="6">DEAD/DEAH box helicase</fullName>
    </submittedName>
</protein>
<dbReference type="Pfam" id="PF00271">
    <property type="entry name" value="Helicase_C"/>
    <property type="match status" value="1"/>
</dbReference>
<dbReference type="RefSeq" id="WP_209555743.1">
    <property type="nucleotide sequence ID" value="NZ_JAEDXU010000001.1"/>
</dbReference>
<feature type="domain" description="Helicase C-terminal" evidence="5">
    <location>
        <begin position="291"/>
        <end position="443"/>
    </location>
</feature>
<evidence type="ECO:0000259" key="5">
    <source>
        <dbReference type="PROSITE" id="PS51194"/>
    </source>
</evidence>
<evidence type="ECO:0000256" key="3">
    <source>
        <dbReference type="ARBA" id="ARBA00023125"/>
    </source>
</evidence>
<dbReference type="PANTHER" id="PTHR30580">
    <property type="entry name" value="PRIMOSOMAL PROTEIN N"/>
    <property type="match status" value="1"/>
</dbReference>
<keyword evidence="7" id="KW-1185">Reference proteome</keyword>
<dbReference type="SUPFAM" id="SSF52540">
    <property type="entry name" value="P-loop containing nucleoside triphosphate hydrolases"/>
    <property type="match status" value="1"/>
</dbReference>